<dbReference type="PANTHER" id="PTHR10896:SF65">
    <property type="entry name" value="GALACTOSYLGALACTOSYLXYLOSYLPROTEIN 3-BETA-GLUCURONOSYLTRANSFERASE 3"/>
    <property type="match status" value="1"/>
</dbReference>
<keyword evidence="5 18" id="KW-0812">Transmembrane</keyword>
<dbReference type="GO" id="GO:0000139">
    <property type="term" value="C:Golgi membrane"/>
    <property type="evidence" value="ECO:0007669"/>
    <property type="project" value="UniProtKB-SubCell"/>
</dbReference>
<evidence type="ECO:0000313" key="20">
    <source>
        <dbReference type="Proteomes" id="UP001497623"/>
    </source>
</evidence>
<comment type="catalytic activity">
    <reaction evidence="13 18">
        <text>3-O-(beta-D-galactosyl-(1-&gt;3)-beta-D-galactosyl-(1-&gt;4)-beta-D-xylosyl)-L-seryl-[protein] + UDP-alpha-D-glucuronate = 3-O-(beta-D-GlcA-(1-&gt;3)-beta-D-Gal-(1-&gt;3)-beta-D-Gal-(1-&gt;4)-beta-D-Xyl)-L-seryl-[protein] + UDP + H(+)</text>
        <dbReference type="Rhea" id="RHEA:24168"/>
        <dbReference type="Rhea" id="RHEA-COMP:12571"/>
        <dbReference type="Rhea" id="RHEA-COMP:12573"/>
        <dbReference type="ChEBI" id="CHEBI:15378"/>
        <dbReference type="ChEBI" id="CHEBI:58052"/>
        <dbReference type="ChEBI" id="CHEBI:58223"/>
        <dbReference type="ChEBI" id="CHEBI:132090"/>
        <dbReference type="ChEBI" id="CHEBI:132093"/>
        <dbReference type="EC" id="2.4.1.135"/>
    </reaction>
</comment>
<evidence type="ECO:0000256" key="10">
    <source>
        <dbReference type="ARBA" id="ARBA00023136"/>
    </source>
</evidence>
<evidence type="ECO:0000256" key="17">
    <source>
        <dbReference type="PIRSR" id="PIRSR605027-4"/>
    </source>
</evidence>
<accession>A0AAV2PLE7</accession>
<dbReference type="InterPro" id="IPR029044">
    <property type="entry name" value="Nucleotide-diphossugar_trans"/>
</dbReference>
<protein>
    <recommendedName>
        <fullName evidence="3 18">Galactosylgalactosylxylosylprotein 3-beta-glucuronosyltransferase</fullName>
        <ecNumber evidence="3 18">2.4.1.135</ecNumber>
    </recommendedName>
</protein>
<dbReference type="GO" id="GO:0046872">
    <property type="term" value="F:metal ion binding"/>
    <property type="evidence" value="ECO:0007669"/>
    <property type="project" value="UniProtKB-KW"/>
</dbReference>
<evidence type="ECO:0000256" key="8">
    <source>
        <dbReference type="ARBA" id="ARBA00022989"/>
    </source>
</evidence>
<dbReference type="EC" id="2.4.1.135" evidence="3 18"/>
<keyword evidence="10 18" id="KW-0472">Membrane</keyword>
<feature type="transmembrane region" description="Helical" evidence="18">
    <location>
        <begin position="20"/>
        <end position="38"/>
    </location>
</feature>
<evidence type="ECO:0000256" key="1">
    <source>
        <dbReference type="ARBA" id="ARBA00001936"/>
    </source>
</evidence>
<comment type="caution">
    <text evidence="19">The sequence shown here is derived from an EMBL/GenBank/DDBJ whole genome shotgun (WGS) entry which is preliminary data.</text>
</comment>
<keyword evidence="12 16" id="KW-0464">Manganese</keyword>
<comment type="subcellular location">
    <subcellularLocation>
        <location evidence="14">Endomembrane system</location>
        <topology evidence="14">Single-pass type II membrane protein</topology>
    </subcellularLocation>
    <subcellularLocation>
        <location evidence="18">Golgi apparatus membrane</location>
        <topology evidence="18">Single-pass type II membrane protein</topology>
    </subcellularLocation>
</comment>
<evidence type="ECO:0000256" key="2">
    <source>
        <dbReference type="ARBA" id="ARBA00007706"/>
    </source>
</evidence>
<evidence type="ECO:0000256" key="11">
    <source>
        <dbReference type="ARBA" id="ARBA00023180"/>
    </source>
</evidence>
<evidence type="ECO:0000256" key="18">
    <source>
        <dbReference type="RuleBase" id="RU363127"/>
    </source>
</evidence>
<evidence type="ECO:0000256" key="4">
    <source>
        <dbReference type="ARBA" id="ARBA00022679"/>
    </source>
</evidence>
<dbReference type="Proteomes" id="UP001497623">
    <property type="component" value="Unassembled WGS sequence"/>
</dbReference>
<dbReference type="CDD" id="cd00218">
    <property type="entry name" value="GlcAT-I"/>
    <property type="match status" value="1"/>
</dbReference>
<dbReference type="SUPFAM" id="SSF53448">
    <property type="entry name" value="Nucleotide-diphospho-sugar transferases"/>
    <property type="match status" value="1"/>
</dbReference>
<evidence type="ECO:0000256" key="12">
    <source>
        <dbReference type="ARBA" id="ARBA00023211"/>
    </source>
</evidence>
<keyword evidence="11" id="KW-0325">Glycoprotein</keyword>
<gene>
    <name evidence="19" type="ORF">MNOR_LOCUS1974</name>
</gene>
<keyword evidence="20" id="KW-1185">Reference proteome</keyword>
<dbReference type="EMBL" id="CAXKWB010000561">
    <property type="protein sequence ID" value="CAL4061224.1"/>
    <property type="molecule type" value="Genomic_DNA"/>
</dbReference>
<organism evidence="19 20">
    <name type="scientific">Meganyctiphanes norvegica</name>
    <name type="common">Northern krill</name>
    <name type="synonym">Thysanopoda norvegica</name>
    <dbReference type="NCBI Taxonomy" id="48144"/>
    <lineage>
        <taxon>Eukaryota</taxon>
        <taxon>Metazoa</taxon>
        <taxon>Ecdysozoa</taxon>
        <taxon>Arthropoda</taxon>
        <taxon>Crustacea</taxon>
        <taxon>Multicrustacea</taxon>
        <taxon>Malacostraca</taxon>
        <taxon>Eumalacostraca</taxon>
        <taxon>Eucarida</taxon>
        <taxon>Euphausiacea</taxon>
        <taxon>Euphausiidae</taxon>
        <taxon>Meganyctiphanes</taxon>
    </lineage>
</organism>
<evidence type="ECO:0000256" key="6">
    <source>
        <dbReference type="ARBA" id="ARBA00022723"/>
    </source>
</evidence>
<dbReference type="PANTHER" id="PTHR10896">
    <property type="entry name" value="GALACTOSYLGALACTOSYLXYLOSYLPROTEIN 3-BETA-GLUCURONOSYLTRANSFERASE BETA-1,3-GLUCURONYLTRANSFERASE"/>
    <property type="match status" value="1"/>
</dbReference>
<evidence type="ECO:0000256" key="15">
    <source>
        <dbReference type="PIRSR" id="PIRSR605027-1"/>
    </source>
</evidence>
<keyword evidence="6 16" id="KW-0479">Metal-binding</keyword>
<evidence type="ECO:0000256" key="16">
    <source>
        <dbReference type="PIRSR" id="PIRSR605027-3"/>
    </source>
</evidence>
<evidence type="ECO:0000256" key="13">
    <source>
        <dbReference type="ARBA" id="ARBA00047979"/>
    </source>
</evidence>
<comment type="cofactor">
    <cofactor evidence="1 16 18">
        <name>Mn(2+)</name>
        <dbReference type="ChEBI" id="CHEBI:29035"/>
    </cofactor>
</comment>
<dbReference type="GO" id="GO:0005975">
    <property type="term" value="P:carbohydrate metabolic process"/>
    <property type="evidence" value="ECO:0007669"/>
    <property type="project" value="TreeGrafter"/>
</dbReference>
<evidence type="ECO:0000256" key="5">
    <source>
        <dbReference type="ARBA" id="ARBA00022692"/>
    </source>
</evidence>
<keyword evidence="4 18" id="KW-0808">Transferase</keyword>
<feature type="binding site" evidence="16">
    <location>
        <position position="203"/>
    </location>
    <ligand>
        <name>Mn(2+)</name>
        <dbReference type="ChEBI" id="CHEBI:29035"/>
    </ligand>
</feature>
<keyword evidence="7 18" id="KW-0735">Signal-anchor</keyword>
<name>A0AAV2PLE7_MEGNR</name>
<evidence type="ECO:0000256" key="9">
    <source>
        <dbReference type="ARBA" id="ARBA00023034"/>
    </source>
</evidence>
<dbReference type="Pfam" id="PF03360">
    <property type="entry name" value="Glyco_transf_43"/>
    <property type="match status" value="1"/>
</dbReference>
<proteinExistence type="inferred from homology"/>
<sequence length="343" mass="39717">MTFTMSIGFQFYKRRFRQYGPLIIVMFIFFMGIFYLSASPDLQHPSFRKHLALNNAINKDILKLERKVKLLESTLKKHNIPESEYMEGLLPVIYVITPTHARPQQKAELTRLKNVFLHVPALHWILVEDSEQKTGLVKHFLESGGISFTHLNVPTPKDWKLGENQPVWQKPRGVLQRNAGLDWLRSNFEPPASRAVVYFADDDNTYSTELFQEMRWTKKVSVWPVALVGGVMVERPKVTLSGKVNGWLTGWKPDRAFATDMAGFGINLDLLVNNPEAEFSLDSQKGFMESDFLEKIVKLHELEPKADMCTKVYIWHTRTEKPNMKDEEKLRKEGRPTNRNIEV</sequence>
<evidence type="ECO:0000256" key="3">
    <source>
        <dbReference type="ARBA" id="ARBA00012641"/>
    </source>
</evidence>
<feature type="active site" description="Proton donor/acceptor" evidence="15">
    <location>
        <position position="289"/>
    </location>
</feature>
<evidence type="ECO:0000256" key="7">
    <source>
        <dbReference type="ARBA" id="ARBA00022968"/>
    </source>
</evidence>
<evidence type="ECO:0000256" key="14">
    <source>
        <dbReference type="ARBA" id="ARBA00060399"/>
    </source>
</evidence>
<keyword evidence="9 18" id="KW-0333">Golgi apparatus</keyword>
<dbReference type="GO" id="GO:0050650">
    <property type="term" value="P:chondroitin sulfate proteoglycan biosynthetic process"/>
    <property type="evidence" value="ECO:0007669"/>
    <property type="project" value="TreeGrafter"/>
</dbReference>
<comment type="similarity">
    <text evidence="2 18">Belongs to the glycosyltransferase 43 family.</text>
</comment>
<reference evidence="19 20" key="1">
    <citation type="submission" date="2024-05" db="EMBL/GenBank/DDBJ databases">
        <authorList>
            <person name="Wallberg A."/>
        </authorList>
    </citation>
    <scope>NUCLEOTIDE SEQUENCE [LARGE SCALE GENOMIC DNA]</scope>
</reference>
<dbReference type="Gene3D" id="3.90.550.10">
    <property type="entry name" value="Spore Coat Polysaccharide Biosynthesis Protein SpsA, Chain A"/>
    <property type="match status" value="1"/>
</dbReference>
<dbReference type="FunFam" id="3.90.550.10:FF:000010">
    <property type="entry name" value="Galactosylgalactosylxylosylprotein 3-beta-glucuronosyltransferase"/>
    <property type="match status" value="1"/>
</dbReference>
<dbReference type="AlphaFoldDB" id="A0AAV2PLE7"/>
<comment type="pathway">
    <text evidence="18">Protein modification; protein glycosylation.</text>
</comment>
<evidence type="ECO:0000313" key="19">
    <source>
        <dbReference type="EMBL" id="CAL4061224.1"/>
    </source>
</evidence>
<dbReference type="GO" id="GO:0015018">
    <property type="term" value="F:galactosylgalactosylxylosylprotein 3-beta-glucuronosyltransferase activity"/>
    <property type="evidence" value="ECO:0007669"/>
    <property type="project" value="UniProtKB-UniRule"/>
</dbReference>
<keyword evidence="8 18" id="KW-1133">Transmembrane helix</keyword>
<dbReference type="InterPro" id="IPR005027">
    <property type="entry name" value="Glyco_trans_43"/>
</dbReference>
<feature type="site" description="Interaction with galactose moiety of substrate glycoprotein" evidence="17">
    <location>
        <position position="234"/>
    </location>
</feature>